<dbReference type="EMBL" id="AEEQ01000010">
    <property type="protein sequence ID" value="EFM41325.1"/>
    <property type="molecule type" value="Genomic_DNA"/>
</dbReference>
<comment type="caution">
    <text evidence="1">The sequence shown here is derived from an EMBL/GenBank/DDBJ whole genome shotgun (WGS) entry which is preliminary data.</text>
</comment>
<gene>
    <name evidence="1" type="ORF">HMPREF0168_1641</name>
</gene>
<evidence type="ECO:0000313" key="1">
    <source>
        <dbReference type="EMBL" id="EFM41325.1"/>
    </source>
</evidence>
<dbReference type="HOGENOM" id="CLU_2614927_0_0_11"/>
<evidence type="ECO:0000313" key="2">
    <source>
        <dbReference type="Proteomes" id="UP000003323"/>
    </source>
</evidence>
<sequence>MEPLSMESFAMAVPMIALLSLCVDFPLHHPIFSVFPAIFRVEPNRHSLTAGFSSFGETIAPFDRTIAKGITCEYAIRD</sequence>
<accession>E0Q933</accession>
<protein>
    <submittedName>
        <fullName evidence="1">Uncharacterized protein</fullName>
    </submittedName>
</protein>
<organism evidence="1 2">
    <name type="scientific">Bifidobacterium dentium ATCC 27679</name>
    <dbReference type="NCBI Taxonomy" id="871562"/>
    <lineage>
        <taxon>Bacteria</taxon>
        <taxon>Bacillati</taxon>
        <taxon>Actinomycetota</taxon>
        <taxon>Actinomycetes</taxon>
        <taxon>Bifidobacteriales</taxon>
        <taxon>Bifidobacteriaceae</taxon>
        <taxon>Bifidobacterium</taxon>
    </lineage>
</organism>
<name>E0Q933_9BIFI</name>
<dbReference type="AlphaFoldDB" id="E0Q933"/>
<reference evidence="1 2" key="1">
    <citation type="submission" date="2010-08" db="EMBL/GenBank/DDBJ databases">
        <authorList>
            <person name="Muzny D."/>
            <person name="Qin X."/>
            <person name="Deng J."/>
            <person name="Jiang H."/>
            <person name="Liu Y."/>
            <person name="Qu J."/>
            <person name="Song X.-Z."/>
            <person name="Zhang L."/>
            <person name="Thornton R."/>
            <person name="Coyle M."/>
            <person name="Francisco L."/>
            <person name="Jackson L."/>
            <person name="Javaid M."/>
            <person name="Korchina V."/>
            <person name="Kovar C."/>
            <person name="Mata R."/>
            <person name="Mathew T."/>
            <person name="Ngo R."/>
            <person name="Nguyen L."/>
            <person name="Nguyen N."/>
            <person name="Okwuonu G."/>
            <person name="Ongeri F."/>
            <person name="Pham C."/>
            <person name="Simmons D."/>
            <person name="Wilczek-Boney K."/>
            <person name="Hale W."/>
            <person name="Jakkamsetti A."/>
            <person name="Pham P."/>
            <person name="Ruth R."/>
            <person name="San Lucas F."/>
            <person name="Warren J."/>
            <person name="Zhang J."/>
            <person name="Zhao Z."/>
            <person name="Zhou C."/>
            <person name="Zhu D."/>
            <person name="Lee S."/>
            <person name="Bess C."/>
            <person name="Blankenburg K."/>
            <person name="Forbes L."/>
            <person name="Fu Q."/>
            <person name="Gubbala S."/>
            <person name="Hirani K."/>
            <person name="Jayaseelan J.C."/>
            <person name="Lara F."/>
            <person name="Munidasa M."/>
            <person name="Palculict T."/>
            <person name="Patil S."/>
            <person name="Pu L.-L."/>
            <person name="Saada N."/>
            <person name="Tang L."/>
            <person name="Weissenberger G."/>
            <person name="Zhu Y."/>
            <person name="Hemphill L."/>
            <person name="Shang Y."/>
            <person name="Youmans B."/>
            <person name="Ayvaz T."/>
            <person name="Ross M."/>
            <person name="Santibanez J."/>
            <person name="Aqrawi P."/>
            <person name="Gross S."/>
            <person name="Joshi V."/>
            <person name="Fowler G."/>
            <person name="Nazareth L."/>
            <person name="Reid J."/>
            <person name="Worley K."/>
            <person name="Petrosino J."/>
            <person name="Highlander S."/>
            <person name="Gibbs R."/>
        </authorList>
    </citation>
    <scope>NUCLEOTIDE SEQUENCE [LARGE SCALE GENOMIC DNA]</scope>
    <source>
        <strain evidence="1 2">ATCC 27679</strain>
    </source>
</reference>
<dbReference type="Proteomes" id="UP000003323">
    <property type="component" value="Unassembled WGS sequence"/>
</dbReference>
<proteinExistence type="predicted"/>